<dbReference type="SUPFAM" id="SSF57850">
    <property type="entry name" value="RING/U-box"/>
    <property type="match status" value="2"/>
</dbReference>
<dbReference type="EC" id="2.3.2.31" evidence="2"/>
<dbReference type="InterPro" id="IPR002867">
    <property type="entry name" value="IBR_dom"/>
</dbReference>
<feature type="compositionally biased region" description="Low complexity" evidence="9">
    <location>
        <begin position="277"/>
        <end position="294"/>
    </location>
</feature>
<dbReference type="OrthoDB" id="9977870at2759"/>
<keyword evidence="4" id="KW-0479">Metal-binding</keyword>
<dbReference type="VEuPathDB" id="FungiDB:PODANS_6_2850"/>
<dbReference type="InterPro" id="IPR013083">
    <property type="entry name" value="Znf_RING/FYVE/PHD"/>
</dbReference>
<evidence type="ECO:0000256" key="9">
    <source>
        <dbReference type="SAM" id="MobiDB-lite"/>
    </source>
</evidence>
<dbReference type="Pfam" id="PF01485">
    <property type="entry name" value="IBR"/>
    <property type="match status" value="1"/>
</dbReference>
<feature type="region of interest" description="Disordered" evidence="9">
    <location>
        <begin position="1119"/>
        <end position="1146"/>
    </location>
</feature>
<dbReference type="KEGG" id="pan:PODANSg7246"/>
<evidence type="ECO:0000313" key="11">
    <source>
        <dbReference type="EMBL" id="CAP71343.1"/>
    </source>
</evidence>
<dbReference type="CDD" id="cd22584">
    <property type="entry name" value="Rcat_RBR_unk"/>
    <property type="match status" value="1"/>
</dbReference>
<feature type="region of interest" description="Disordered" evidence="9">
    <location>
        <begin position="744"/>
        <end position="768"/>
    </location>
</feature>
<dbReference type="PANTHER" id="PTHR11685">
    <property type="entry name" value="RBR FAMILY RING FINGER AND IBR DOMAIN-CONTAINING"/>
    <property type="match status" value="1"/>
</dbReference>
<evidence type="ECO:0000256" key="1">
    <source>
        <dbReference type="ARBA" id="ARBA00001798"/>
    </source>
</evidence>
<feature type="compositionally biased region" description="Low complexity" evidence="9">
    <location>
        <begin position="74"/>
        <end position="98"/>
    </location>
</feature>
<feature type="domain" description="RING-type" evidence="10">
    <location>
        <begin position="407"/>
        <end position="604"/>
    </location>
</feature>
<feature type="region of interest" description="Disordered" evidence="9">
    <location>
        <begin position="830"/>
        <end position="866"/>
    </location>
</feature>
<evidence type="ECO:0000256" key="8">
    <source>
        <dbReference type="ARBA" id="ARBA00022833"/>
    </source>
</evidence>
<dbReference type="Gene3D" id="3.30.40.10">
    <property type="entry name" value="Zinc/RING finger domain, C3HC4 (zinc finger)"/>
    <property type="match status" value="1"/>
</dbReference>
<dbReference type="InterPro" id="IPR031127">
    <property type="entry name" value="E3_UB_ligase_RBR"/>
</dbReference>
<evidence type="ECO:0000256" key="7">
    <source>
        <dbReference type="ARBA" id="ARBA00022786"/>
    </source>
</evidence>
<comment type="catalytic activity">
    <reaction evidence="1">
        <text>[E2 ubiquitin-conjugating enzyme]-S-ubiquitinyl-L-cysteine + [acceptor protein]-L-lysine = [E2 ubiquitin-conjugating enzyme]-L-cysteine + [acceptor protein]-N(6)-ubiquitinyl-L-lysine.</text>
        <dbReference type="EC" id="2.3.2.31"/>
    </reaction>
</comment>
<feature type="compositionally biased region" description="Basic and acidic residues" evidence="9">
    <location>
        <begin position="298"/>
        <end position="318"/>
    </location>
</feature>
<reference evidence="11" key="2">
    <citation type="submission" date="2008-07" db="EMBL/GenBank/DDBJ databases">
        <authorList>
            <person name="Genoscope - CEA"/>
        </authorList>
    </citation>
    <scope>NUCLEOTIDE SEQUENCE</scope>
    <source>
        <strain evidence="11">S mat+</strain>
    </source>
</reference>
<accession>B2B2K8</accession>
<organism evidence="11">
    <name type="scientific">Podospora anserina (strain S / ATCC MYA-4624 / DSM 980 / FGSC 10383)</name>
    <name type="common">Pleurage anserina</name>
    <dbReference type="NCBI Taxonomy" id="515849"/>
    <lineage>
        <taxon>Eukaryota</taxon>
        <taxon>Fungi</taxon>
        <taxon>Dikarya</taxon>
        <taxon>Ascomycota</taxon>
        <taxon>Pezizomycotina</taxon>
        <taxon>Sordariomycetes</taxon>
        <taxon>Sordariomycetidae</taxon>
        <taxon>Sordariales</taxon>
        <taxon>Podosporaceae</taxon>
        <taxon>Podospora</taxon>
        <taxon>Podospora anserina</taxon>
    </lineage>
</organism>
<dbReference type="InterPro" id="IPR044066">
    <property type="entry name" value="TRIAD_supradom"/>
</dbReference>
<dbReference type="GO" id="GO:0008270">
    <property type="term" value="F:zinc ion binding"/>
    <property type="evidence" value="ECO:0007669"/>
    <property type="project" value="UniProtKB-KW"/>
</dbReference>
<dbReference type="Proteomes" id="UP000001197">
    <property type="component" value="Chromosome 6"/>
</dbReference>
<feature type="region of interest" description="Disordered" evidence="9">
    <location>
        <begin position="943"/>
        <end position="980"/>
    </location>
</feature>
<evidence type="ECO:0000256" key="5">
    <source>
        <dbReference type="ARBA" id="ARBA00022737"/>
    </source>
</evidence>
<keyword evidence="3" id="KW-0808">Transferase</keyword>
<feature type="compositionally biased region" description="Basic and acidic residues" evidence="9">
    <location>
        <begin position="833"/>
        <end position="849"/>
    </location>
</feature>
<dbReference type="PROSITE" id="PS00518">
    <property type="entry name" value="ZF_RING_1"/>
    <property type="match status" value="1"/>
</dbReference>
<dbReference type="GO" id="GO:0061630">
    <property type="term" value="F:ubiquitin protein ligase activity"/>
    <property type="evidence" value="ECO:0007669"/>
    <property type="project" value="UniProtKB-EC"/>
</dbReference>
<dbReference type="HOGENOM" id="CLU_008160_0_0_1"/>
<reference evidence="12" key="4">
    <citation type="submission" date="2015-04" db="EMBL/GenBank/DDBJ databases">
        <title>Maintaining two mating types: Structure of the mating type locus and its role in heterokaryosis in Podospora anserina.</title>
        <authorList>
            <person name="Grognet P."/>
            <person name="Bidard F."/>
            <person name="Kuchly C."/>
            <person name="Chan Ho Tong L."/>
            <person name="Coppin E."/>
            <person name="Ait Benkhali J."/>
            <person name="Couloux A."/>
            <person name="Wincker P."/>
            <person name="Debuchy R."/>
            <person name="Silar P."/>
        </authorList>
    </citation>
    <scope>NUCLEOTIDE SEQUENCE</scope>
</reference>
<feature type="compositionally biased region" description="Pro residues" evidence="9">
    <location>
        <begin position="224"/>
        <end position="236"/>
    </location>
</feature>
<dbReference type="AlphaFoldDB" id="B2B2K8"/>
<feature type="compositionally biased region" description="Acidic residues" evidence="9">
    <location>
        <begin position="59"/>
        <end position="73"/>
    </location>
</feature>
<feature type="compositionally biased region" description="Pro residues" evidence="9">
    <location>
        <begin position="745"/>
        <end position="760"/>
    </location>
</feature>
<feature type="compositionally biased region" description="Basic and acidic residues" evidence="9">
    <location>
        <begin position="943"/>
        <end position="973"/>
    </location>
</feature>
<feature type="region of interest" description="Disordered" evidence="9">
    <location>
        <begin position="1"/>
        <end position="354"/>
    </location>
</feature>
<dbReference type="InterPro" id="IPR017907">
    <property type="entry name" value="Znf_RING_CS"/>
</dbReference>
<feature type="compositionally biased region" description="Basic and acidic residues" evidence="9">
    <location>
        <begin position="1124"/>
        <end position="1133"/>
    </location>
</feature>
<dbReference type="RefSeq" id="XP_001910209.1">
    <property type="nucleotide sequence ID" value="XM_001910174.1"/>
</dbReference>
<dbReference type="eggNOG" id="KOG1812">
    <property type="taxonomic scope" value="Eukaryota"/>
</dbReference>
<dbReference type="Gene3D" id="1.20.120.1750">
    <property type="match status" value="1"/>
</dbReference>
<keyword evidence="8" id="KW-0862">Zinc</keyword>
<feature type="compositionally biased region" description="Acidic residues" evidence="9">
    <location>
        <begin position="249"/>
        <end position="262"/>
    </location>
</feature>
<dbReference type="CDD" id="cd20335">
    <property type="entry name" value="BRcat_RBR"/>
    <property type="match status" value="1"/>
</dbReference>
<sequence>MADVEDQQQGGPRTSRSSVRKKRTGKSPKPEPQSQNDWTSAGGPRPRPSPHPKRHGDIDIDIDIVESSDDSDDAQASPPKQQQPSRRPSKQRQQLPSPTDSEDSDLPSKPPSRSRHRTAAMRPNSTVPLVDTKAMARRMQHRPSYDNDDDDDEPPIRPSRPASRQTMASRRDQSSRSAHRYRSTPESRRSPRTSMSDSEGETDVTEDSLEEVVIQQPTRRRKPPAVPTAPVPPPAPSMHERLNRRTEEPEIEVVYEDPDPEPDFASTRYEQSVGVGRSRAQSRAPSRAPSRAASVKPDAYRRPRDVSRAPSLDGDRARSKSRTRRYCQPPPNRQYFSVVANPGDRPSTRQYESDAYVSRAPSVFRRANTTIEGSHHASSQSFSSKRSMFADPTAANNMQLERQQPKRFTTCVSCRDNKTLVENTAKLKCAHRMCNTCLVRSFELSLRGPQHMPPRCCTAEPIPPKHVDKLLGEDFKAEWNRKYREYTTRSRIYCPEERCGRWFQPDNIRQENGRGQAKCTHCKTKVCCACHGLWHPQYNCPGDENTAQFMPQSKRDTYQTCYQCHHMVELAEGCNHMKCRCGAQFCMLCGGPWKSCACPMTNNSVQAVPRAAADRMRTLMDEPPNPFASAPKYASRVPSPQALRSGFPASYAGTVKPRPSSYEEEPYLARRMEVREEPHHARRMHSFDDAFGHVDDQAEYGRGRAGVNVFDFEEQPRRRIEARSRGASFGNGDFRAGRAATVVAPSPPQTHVPMAPPPPRSAFEPPSRPAFDRVPPRAAPRADYASEAYAQRAARYASPERYEEFAAENYTADRRRPYSPERRQTFLTARRPRSLDRHHPFAQERREESPDGWQVPTRFPSPERGAPMAMEIPQKPRHMLAPERHMQIPERHMAPQDRHMQLPERHMATPDRYASMSERHAPMPERQQQQMPERHMAMPERQLAHPDDRLRAPSPERRRASSFDKRLADRFNPESRQSPGAYHMGGMGHAVPPAPMTTIGVGPVGPPGHMGHMGMMSAMVPQGPLSPTRGPPPLSRTASHPAAAMMHGHGGGPSIPVAPVPPPAISHMPRRHTMEEDIYVSGRHPGGPTPEWFGPPGMGMGLHEWDPSGGSARAPHIRRRATQAHREHNKTEAKPSMQAGLSGSGRGLHRVSEWVNYIEPGPPEDTMGGGGPATIVG</sequence>
<proteinExistence type="predicted"/>
<dbReference type="EMBL" id="FO904941">
    <property type="protein sequence ID" value="CDP30742.1"/>
    <property type="molecule type" value="Genomic_DNA"/>
</dbReference>
<evidence type="ECO:0000259" key="10">
    <source>
        <dbReference type="PROSITE" id="PS51873"/>
    </source>
</evidence>
<keyword evidence="7" id="KW-0833">Ubl conjugation pathway</keyword>
<dbReference type="PROSITE" id="PS51873">
    <property type="entry name" value="TRIAD"/>
    <property type="match status" value="1"/>
</dbReference>
<keyword evidence="6" id="KW-0863">Zinc-finger</keyword>
<dbReference type="GO" id="GO:0016567">
    <property type="term" value="P:protein ubiquitination"/>
    <property type="evidence" value="ECO:0007669"/>
    <property type="project" value="InterPro"/>
</dbReference>
<evidence type="ECO:0000256" key="6">
    <source>
        <dbReference type="ARBA" id="ARBA00022771"/>
    </source>
</evidence>
<evidence type="ECO:0000313" key="12">
    <source>
        <dbReference type="EMBL" id="CDP30742.1"/>
    </source>
</evidence>
<feature type="compositionally biased region" description="Basic and acidic residues" evidence="9">
    <location>
        <begin position="238"/>
        <end position="248"/>
    </location>
</feature>
<evidence type="ECO:0000256" key="3">
    <source>
        <dbReference type="ARBA" id="ARBA00022679"/>
    </source>
</evidence>
<feature type="compositionally biased region" description="Acidic residues" evidence="9">
    <location>
        <begin position="198"/>
        <end position="210"/>
    </location>
</feature>
<dbReference type="EMBL" id="CU638744">
    <property type="protein sequence ID" value="CAP71343.1"/>
    <property type="molecule type" value="Genomic_DNA"/>
</dbReference>
<reference evidence="13" key="3">
    <citation type="journal article" date="2014" name="Genetics">
        <title>Maintaining two mating types: Structure of the mating type locus and its role in heterokaryosis in Podospora anserina.</title>
        <authorList>
            <person name="Grognet P."/>
            <person name="Bidard F."/>
            <person name="Kuchly C."/>
            <person name="Tong L.C.H."/>
            <person name="Coppin E."/>
            <person name="Benkhali J.A."/>
            <person name="Couloux A."/>
            <person name="Wincker P."/>
            <person name="Debuchy R."/>
            <person name="Silar P."/>
        </authorList>
    </citation>
    <scope>GENOME REANNOTATION</scope>
    <source>
        <strain evidence="13">S / ATCC MYA-4624 / DSM 980 / FGSC 10383</strain>
    </source>
</reference>
<keyword evidence="13" id="KW-1185">Reference proteome</keyword>
<evidence type="ECO:0000313" key="13">
    <source>
        <dbReference type="Proteomes" id="UP000001197"/>
    </source>
</evidence>
<dbReference type="GeneID" id="6194948"/>
<evidence type="ECO:0000256" key="4">
    <source>
        <dbReference type="ARBA" id="ARBA00022723"/>
    </source>
</evidence>
<protein>
    <recommendedName>
        <fullName evidence="2">RBR-type E3 ubiquitin transferase</fullName>
        <ecNumber evidence="2">2.3.2.31</ecNumber>
    </recommendedName>
</protein>
<reference evidence="11 13" key="1">
    <citation type="journal article" date="2008" name="Genome Biol.">
        <title>The genome sequence of the model ascomycete fungus Podospora anserina.</title>
        <authorList>
            <person name="Espagne E."/>
            <person name="Lespinet O."/>
            <person name="Malagnac F."/>
            <person name="Da Silva C."/>
            <person name="Jaillon O."/>
            <person name="Porcel B.M."/>
            <person name="Couloux A."/>
            <person name="Aury J.-M."/>
            <person name="Segurens B."/>
            <person name="Poulain J."/>
            <person name="Anthouard V."/>
            <person name="Grossetete S."/>
            <person name="Khalili H."/>
            <person name="Coppin E."/>
            <person name="Dequard-Chablat M."/>
            <person name="Picard M."/>
            <person name="Contamine V."/>
            <person name="Arnaise S."/>
            <person name="Bourdais A."/>
            <person name="Berteaux-Lecellier V."/>
            <person name="Gautheret D."/>
            <person name="de Vries R.P."/>
            <person name="Battaglia E."/>
            <person name="Coutinho P.M."/>
            <person name="Danchin E.G.J."/>
            <person name="Henrissat B."/>
            <person name="El Khoury R."/>
            <person name="Sainsard-Chanet A."/>
            <person name="Boivin A."/>
            <person name="Pinan-Lucarre B."/>
            <person name="Sellem C.H."/>
            <person name="Debuchy R."/>
            <person name="Wincker P."/>
            <person name="Weissenbach J."/>
            <person name="Silar P."/>
        </authorList>
    </citation>
    <scope>NUCLEOTIDE SEQUENCE [LARGE SCALE GENOMIC DNA]</scope>
    <source>
        <strain evidence="13">S / ATCC MYA-4624 / DSM 980 / FGSC 10383</strain>
        <strain evidence="11">S mat+</strain>
    </source>
</reference>
<gene>
    <name evidence="11" type="ORF">PODANS_6_2850</name>
</gene>
<evidence type="ECO:0000256" key="2">
    <source>
        <dbReference type="ARBA" id="ARBA00012251"/>
    </source>
</evidence>
<name>B2B2K8_PODAN</name>
<keyword evidence="5" id="KW-0677">Repeat</keyword>